<name>A0AA38INW6_9CUCU</name>
<feature type="transmembrane region" description="Helical" evidence="1">
    <location>
        <begin position="487"/>
        <end position="507"/>
    </location>
</feature>
<dbReference type="EMBL" id="JALNTZ010000003">
    <property type="protein sequence ID" value="KAJ3658758.1"/>
    <property type="molecule type" value="Genomic_DNA"/>
</dbReference>
<dbReference type="Proteomes" id="UP001168821">
    <property type="component" value="Unassembled WGS sequence"/>
</dbReference>
<dbReference type="SMART" id="SM00703">
    <property type="entry name" value="NRF"/>
    <property type="match status" value="1"/>
</dbReference>
<sequence length="642" mass="72945">MKVLNLAIFFSISSFPHRTINSIPTVALNAVTPINSIQIAPAEVDKSENVTENSVTENPDDAETITRRPVKLNMRQGLLMNQVVAVYALGEESNQLCKNHSKELNIGLRALEPWALKMFDSSSKLQAGILDGNLFEFGAFQQCLHIYKDSRYGPIRGKFCSLKIIPDVQLLKKILEFRNISSKRFGKVYQFVSNAALAWSVCVPASCNSHDVYKHFSKSIYPLTEGLNVTISFRDEDCVTISDEVPLNRTELLIIVLLALFIAIVVLCSVIDLLYSAPDESNNKLVDAFSACANSRRIFARGGGNSDLDCLHGIRVLSTCYVVIGHRYLMLMFFPVVNSLKIMDWVLYYRSTAITGGTLCVDTFFMISGMLVSVGFFQEVKKSGRMNWIVFYLYRYMRITPPLAIVVLCYSTLVHHLGSGPLWRDMLDILQKPCQEYWWATILHIQNYVHPFPLCMTQAWYLTCDMQYYFFSPVILLPLWKLRIFGYINYVCIYVLSIASNFYFAWINRYDGGVPVTNQLFSTKYFQHHYIAPHTRAATYIIGLGLGYSLQKTRGRKIQISYPITLSLWIISIGSMLVSLIGCHVFHEEVHDYNRLEASVFLSCSRSAWTIGVGWMVWACIHGYGGITIRGLGHLPNFMYIC</sequence>
<comment type="caution">
    <text evidence="3">The sequence shown here is derived from an EMBL/GenBank/DDBJ whole genome shotgun (WGS) entry which is preliminary data.</text>
</comment>
<proteinExistence type="predicted"/>
<keyword evidence="1" id="KW-0812">Transmembrane</keyword>
<evidence type="ECO:0000256" key="1">
    <source>
        <dbReference type="SAM" id="Phobius"/>
    </source>
</evidence>
<feature type="transmembrane region" description="Helical" evidence="1">
    <location>
        <begin position="354"/>
        <end position="378"/>
    </location>
</feature>
<keyword evidence="4" id="KW-1185">Reference proteome</keyword>
<dbReference type="AlphaFoldDB" id="A0AA38INW6"/>
<dbReference type="InterPro" id="IPR006621">
    <property type="entry name" value="Nose-resist-to-fluoxetine_N"/>
</dbReference>
<evidence type="ECO:0000259" key="2">
    <source>
        <dbReference type="SMART" id="SM00703"/>
    </source>
</evidence>
<dbReference type="InterPro" id="IPR052728">
    <property type="entry name" value="O2_lipid_transport_reg"/>
</dbReference>
<evidence type="ECO:0000313" key="3">
    <source>
        <dbReference type="EMBL" id="KAJ3658758.1"/>
    </source>
</evidence>
<accession>A0AA38INW6</accession>
<feature type="domain" description="Nose resistant-to-fluoxetine protein N-terminal" evidence="2">
    <location>
        <begin position="94"/>
        <end position="230"/>
    </location>
</feature>
<dbReference type="Pfam" id="PF01757">
    <property type="entry name" value="Acyl_transf_3"/>
    <property type="match status" value="1"/>
</dbReference>
<keyword evidence="1" id="KW-1133">Transmembrane helix</keyword>
<organism evidence="3 4">
    <name type="scientific">Zophobas morio</name>
    <dbReference type="NCBI Taxonomy" id="2755281"/>
    <lineage>
        <taxon>Eukaryota</taxon>
        <taxon>Metazoa</taxon>
        <taxon>Ecdysozoa</taxon>
        <taxon>Arthropoda</taxon>
        <taxon>Hexapoda</taxon>
        <taxon>Insecta</taxon>
        <taxon>Pterygota</taxon>
        <taxon>Neoptera</taxon>
        <taxon>Endopterygota</taxon>
        <taxon>Coleoptera</taxon>
        <taxon>Polyphaga</taxon>
        <taxon>Cucujiformia</taxon>
        <taxon>Tenebrionidae</taxon>
        <taxon>Zophobas</taxon>
    </lineage>
</organism>
<dbReference type="InterPro" id="IPR002656">
    <property type="entry name" value="Acyl_transf_3_dom"/>
</dbReference>
<dbReference type="Pfam" id="PF20146">
    <property type="entry name" value="NRF"/>
    <property type="match status" value="1"/>
</dbReference>
<reference evidence="3" key="1">
    <citation type="journal article" date="2023" name="G3 (Bethesda)">
        <title>Whole genome assemblies of Zophobas morio and Tenebrio molitor.</title>
        <authorList>
            <person name="Kaur S."/>
            <person name="Stinson S.A."/>
            <person name="diCenzo G.C."/>
        </authorList>
    </citation>
    <scope>NUCLEOTIDE SEQUENCE</scope>
    <source>
        <strain evidence="3">QUZm001</strain>
    </source>
</reference>
<feature type="transmembrane region" description="Helical" evidence="1">
    <location>
        <begin position="562"/>
        <end position="587"/>
    </location>
</feature>
<feature type="transmembrane region" description="Helical" evidence="1">
    <location>
        <begin position="607"/>
        <end position="629"/>
    </location>
</feature>
<feature type="transmembrane region" description="Helical" evidence="1">
    <location>
        <begin position="459"/>
        <end position="480"/>
    </location>
</feature>
<feature type="transmembrane region" description="Helical" evidence="1">
    <location>
        <begin position="252"/>
        <end position="275"/>
    </location>
</feature>
<keyword evidence="1" id="KW-0472">Membrane</keyword>
<evidence type="ECO:0000313" key="4">
    <source>
        <dbReference type="Proteomes" id="UP001168821"/>
    </source>
</evidence>
<protein>
    <recommendedName>
        <fullName evidence="2">Nose resistant-to-fluoxetine protein N-terminal domain-containing protein</fullName>
    </recommendedName>
</protein>
<feature type="transmembrane region" description="Helical" evidence="1">
    <location>
        <begin position="527"/>
        <end position="550"/>
    </location>
</feature>
<gene>
    <name evidence="3" type="ORF">Zmor_010479</name>
</gene>
<feature type="transmembrane region" description="Helical" evidence="1">
    <location>
        <begin position="399"/>
        <end position="418"/>
    </location>
</feature>
<dbReference type="PANTHER" id="PTHR11161:SF0">
    <property type="entry name" value="O-ACYLTRANSFERASE LIKE PROTEIN"/>
    <property type="match status" value="1"/>
</dbReference>
<dbReference type="PANTHER" id="PTHR11161">
    <property type="entry name" value="O-ACYLTRANSFERASE"/>
    <property type="match status" value="1"/>
</dbReference>
<dbReference type="GO" id="GO:0016747">
    <property type="term" value="F:acyltransferase activity, transferring groups other than amino-acyl groups"/>
    <property type="evidence" value="ECO:0007669"/>
    <property type="project" value="InterPro"/>
</dbReference>